<dbReference type="AlphaFoldDB" id="A0A3A6QJ87"/>
<proteinExistence type="predicted"/>
<organism evidence="1 2">
    <name type="scientific">Vibrio sinensis</name>
    <dbReference type="NCBI Taxonomy" id="2302434"/>
    <lineage>
        <taxon>Bacteria</taxon>
        <taxon>Pseudomonadati</taxon>
        <taxon>Pseudomonadota</taxon>
        <taxon>Gammaproteobacteria</taxon>
        <taxon>Vibrionales</taxon>
        <taxon>Vibrionaceae</taxon>
        <taxon>Vibrio</taxon>
    </lineage>
</organism>
<protein>
    <submittedName>
        <fullName evidence="1">Uncharacterized protein</fullName>
    </submittedName>
</protein>
<keyword evidence="2" id="KW-1185">Reference proteome</keyword>
<evidence type="ECO:0000313" key="2">
    <source>
        <dbReference type="Proteomes" id="UP000273252"/>
    </source>
</evidence>
<dbReference type="Proteomes" id="UP000273252">
    <property type="component" value="Unassembled WGS sequence"/>
</dbReference>
<reference evidence="1 2" key="1">
    <citation type="submission" date="2018-08" db="EMBL/GenBank/DDBJ databases">
        <title>Vibrio isolated from the Eastern China Marginal Seas.</title>
        <authorList>
            <person name="Li Y."/>
        </authorList>
    </citation>
    <scope>NUCLEOTIDE SEQUENCE [LARGE SCALE GENOMIC DNA]</scope>
    <source>
        <strain evidence="1 2">BEI233</strain>
    </source>
</reference>
<dbReference type="EMBL" id="QVMU01000038">
    <property type="protein sequence ID" value="RJX65204.1"/>
    <property type="molecule type" value="Genomic_DNA"/>
</dbReference>
<sequence length="129" mass="14897">MPITVEESISIDSYTFSGVFLIMTQDTSSQSDANCEKQLRNMQIYFNKLIESIQPEVNRTEREFTSLIRISQQRLMTFKELQLHYLLINDEERIDAFDAMTKAEQAIALLGLPALTYAIDQIDRLLQAD</sequence>
<evidence type="ECO:0000313" key="1">
    <source>
        <dbReference type="EMBL" id="RJX65204.1"/>
    </source>
</evidence>
<comment type="caution">
    <text evidence="1">The sequence shown here is derived from an EMBL/GenBank/DDBJ whole genome shotgun (WGS) entry which is preliminary data.</text>
</comment>
<accession>A0A3A6QJ87</accession>
<gene>
    <name evidence="1" type="ORF">DZ860_22410</name>
</gene>
<name>A0A3A6QJ87_9VIBR</name>